<dbReference type="InterPro" id="IPR027596">
    <property type="entry name" value="AmmeMemoSam_rS"/>
</dbReference>
<dbReference type="GO" id="GO:0051539">
    <property type="term" value="F:4 iron, 4 sulfur cluster binding"/>
    <property type="evidence" value="ECO:0007669"/>
    <property type="project" value="UniProtKB-KW"/>
</dbReference>
<evidence type="ECO:0000313" key="9">
    <source>
        <dbReference type="Proteomes" id="UP000007434"/>
    </source>
</evidence>
<evidence type="ECO:0000256" key="5">
    <source>
        <dbReference type="ARBA" id="ARBA00023014"/>
    </source>
</evidence>
<dbReference type="InterPro" id="IPR013785">
    <property type="entry name" value="Aldolase_TIM"/>
</dbReference>
<dbReference type="CDD" id="cd01335">
    <property type="entry name" value="Radical_SAM"/>
    <property type="match status" value="1"/>
</dbReference>
<accession>E4RJ82</accession>
<keyword evidence="3 6" id="KW-0479">Metal-binding</keyword>
<dbReference type="eggNOG" id="COG1180">
    <property type="taxonomic scope" value="Bacteria"/>
</dbReference>
<protein>
    <submittedName>
        <fullName evidence="8">Radical SAM domain protein</fullName>
    </submittedName>
</protein>
<keyword evidence="1" id="KW-0004">4Fe-4S</keyword>
<evidence type="ECO:0000256" key="4">
    <source>
        <dbReference type="ARBA" id="ARBA00023004"/>
    </source>
</evidence>
<proteinExistence type="predicted"/>
<dbReference type="AlphaFoldDB" id="E4RJ82"/>
<dbReference type="NCBIfam" id="TIGR04337">
    <property type="entry name" value="AmmeMemoSam_rS"/>
    <property type="match status" value="1"/>
</dbReference>
<dbReference type="PROSITE" id="PS51918">
    <property type="entry name" value="RADICAL_SAM"/>
    <property type="match status" value="1"/>
</dbReference>
<dbReference type="InterPro" id="IPR016431">
    <property type="entry name" value="Pyrv-formate_lyase-activ_prd"/>
</dbReference>
<keyword evidence="4 6" id="KW-0408">Iron</keyword>
<feature type="domain" description="Radical SAM core" evidence="7">
    <location>
        <begin position="70"/>
        <end position="287"/>
    </location>
</feature>
<dbReference type="PANTHER" id="PTHR30352:SF5">
    <property type="entry name" value="PYRUVATE FORMATE-LYASE 1-ACTIVATING ENZYME"/>
    <property type="match status" value="1"/>
</dbReference>
<keyword evidence="5 6" id="KW-0411">Iron-sulfur</keyword>
<dbReference type="InterPro" id="IPR034457">
    <property type="entry name" value="Organic_radical-activating"/>
</dbReference>
<dbReference type="Proteomes" id="UP000007434">
    <property type="component" value="Chromosome"/>
</dbReference>
<evidence type="ECO:0000256" key="1">
    <source>
        <dbReference type="ARBA" id="ARBA00022485"/>
    </source>
</evidence>
<feature type="binding site" evidence="6">
    <location>
        <position position="92"/>
    </location>
    <ligand>
        <name>[4Fe-4S] cluster</name>
        <dbReference type="ChEBI" id="CHEBI:49883"/>
        <note>4Fe-4S-S-AdoMet</note>
    </ligand>
</feature>
<dbReference type="PANTHER" id="PTHR30352">
    <property type="entry name" value="PYRUVATE FORMATE-LYASE-ACTIVATING ENZYME"/>
    <property type="match status" value="1"/>
</dbReference>
<evidence type="ECO:0000256" key="6">
    <source>
        <dbReference type="PIRSR" id="PIRSR004869-50"/>
    </source>
</evidence>
<dbReference type="Pfam" id="PF04055">
    <property type="entry name" value="Radical_SAM"/>
    <property type="match status" value="1"/>
</dbReference>
<dbReference type="SUPFAM" id="SSF102114">
    <property type="entry name" value="Radical SAM enzymes"/>
    <property type="match status" value="1"/>
</dbReference>
<name>E4RJ82_HALHG</name>
<keyword evidence="2 6" id="KW-0949">S-adenosyl-L-methionine</keyword>
<evidence type="ECO:0000256" key="2">
    <source>
        <dbReference type="ARBA" id="ARBA00022691"/>
    </source>
</evidence>
<keyword evidence="9" id="KW-1185">Reference proteome</keyword>
<reference evidence="8 9" key="2">
    <citation type="journal article" date="2011" name="J. Bacteriol.">
        <title>Complete Genome Sequence of the Haloalkaliphilic, Hydrogen Producing Halanaerobium hydrogenoformans.</title>
        <authorList>
            <person name="Brown S.D."/>
            <person name="Begemann M.B."/>
            <person name="Mormile M.R."/>
            <person name="Wall J.D."/>
            <person name="Han C.S."/>
            <person name="Goodwin L.A."/>
            <person name="Pitluck S."/>
            <person name="Land M.L."/>
            <person name="Hauser L.J."/>
            <person name="Elias D.A."/>
        </authorList>
    </citation>
    <scope>NUCLEOTIDE SEQUENCE [LARGE SCALE GENOMIC DNA]</scope>
    <source>
        <strain evidence="9">sapolanicus</strain>
    </source>
</reference>
<dbReference type="GO" id="GO:0003824">
    <property type="term" value="F:catalytic activity"/>
    <property type="evidence" value="ECO:0007669"/>
    <property type="project" value="InterPro"/>
</dbReference>
<dbReference type="OrthoDB" id="9778883at2"/>
<evidence type="ECO:0000313" key="8">
    <source>
        <dbReference type="EMBL" id="ADQ15302.1"/>
    </source>
</evidence>
<dbReference type="EMBL" id="CP002304">
    <property type="protein sequence ID" value="ADQ15302.1"/>
    <property type="molecule type" value="Genomic_DNA"/>
</dbReference>
<dbReference type="InterPro" id="IPR058240">
    <property type="entry name" value="rSAM_sf"/>
</dbReference>
<comment type="cofactor">
    <cofactor evidence="6">
        <name>[4Fe-4S] cluster</name>
        <dbReference type="ChEBI" id="CHEBI:49883"/>
    </cofactor>
    <text evidence="6">Binds 1 [4Fe-4S] cluster. The cluster is coordinated with 3 cysteines and an exchangeable S-adenosyl-L-methionine.</text>
</comment>
<dbReference type="Gene3D" id="3.20.20.70">
    <property type="entry name" value="Aldolase class I"/>
    <property type="match status" value="1"/>
</dbReference>
<gene>
    <name evidence="8" type="ordered locus">Halsa_1884</name>
</gene>
<evidence type="ECO:0000256" key="3">
    <source>
        <dbReference type="ARBA" id="ARBA00022723"/>
    </source>
</evidence>
<dbReference type="SFLD" id="SFLDG01101">
    <property type="entry name" value="Uncharacterised_Radical_SAM_Su"/>
    <property type="match status" value="1"/>
</dbReference>
<feature type="binding site" evidence="6">
    <location>
        <position position="85"/>
    </location>
    <ligand>
        <name>[4Fe-4S] cluster</name>
        <dbReference type="ChEBI" id="CHEBI:49883"/>
        <note>4Fe-4S-S-AdoMet</note>
    </ligand>
</feature>
<reference evidence="8 9" key="1">
    <citation type="submission" date="2010-11" db="EMBL/GenBank/DDBJ databases">
        <title>Complete sequence of Halanaerobium sp. sapolanicus.</title>
        <authorList>
            <consortium name="US DOE Joint Genome Institute"/>
            <person name="Lucas S."/>
            <person name="Copeland A."/>
            <person name="Lapidus A."/>
            <person name="Cheng J.-F."/>
            <person name="Bruce D."/>
            <person name="Goodwin L."/>
            <person name="Pitluck S."/>
            <person name="Davenport K."/>
            <person name="Detter J.C."/>
            <person name="Han C."/>
            <person name="Tapia R."/>
            <person name="Land M."/>
            <person name="Hauser L."/>
            <person name="Jeffries C."/>
            <person name="Kyrpides N."/>
            <person name="Ivanova N."/>
            <person name="Mikhailova N."/>
            <person name="Begemann M.B."/>
            <person name="Mormile M.R."/>
            <person name="Wall J.D."/>
            <person name="Elias D.A."/>
            <person name="Woyke T."/>
        </authorList>
    </citation>
    <scope>NUCLEOTIDE SEQUENCE [LARGE SCALE GENOMIC DNA]</scope>
    <source>
        <strain evidence="9">sapolanicus</strain>
    </source>
</reference>
<dbReference type="SFLD" id="SFLDS00029">
    <property type="entry name" value="Radical_SAM"/>
    <property type="match status" value="1"/>
</dbReference>
<dbReference type="HOGENOM" id="CLU_044176_1_1_9"/>
<dbReference type="PIRSF" id="PIRSF004869">
    <property type="entry name" value="PflX_prd"/>
    <property type="match status" value="1"/>
</dbReference>
<dbReference type="GO" id="GO:0046872">
    <property type="term" value="F:metal ion binding"/>
    <property type="evidence" value="ECO:0007669"/>
    <property type="project" value="UniProtKB-KW"/>
</dbReference>
<dbReference type="InterPro" id="IPR007197">
    <property type="entry name" value="rSAM"/>
</dbReference>
<evidence type="ECO:0000259" key="7">
    <source>
        <dbReference type="PROSITE" id="PS51918"/>
    </source>
</evidence>
<dbReference type="KEGG" id="has:Halsa_1884"/>
<dbReference type="RefSeq" id="WP_013406373.1">
    <property type="nucleotide sequence ID" value="NC_014654.1"/>
</dbReference>
<organism evidence="8 9">
    <name type="scientific">Halanaerobium hydrogeniformans</name>
    <name type="common">Halanaerobium sp. (strain sapolanicus)</name>
    <dbReference type="NCBI Taxonomy" id="656519"/>
    <lineage>
        <taxon>Bacteria</taxon>
        <taxon>Bacillati</taxon>
        <taxon>Bacillota</taxon>
        <taxon>Clostridia</taxon>
        <taxon>Halanaerobiales</taxon>
        <taxon>Halanaerobiaceae</taxon>
        <taxon>Halanaerobium</taxon>
    </lineage>
</organism>
<dbReference type="STRING" id="656519.Halsa_1884"/>
<feature type="binding site" evidence="6">
    <location>
        <position position="89"/>
    </location>
    <ligand>
        <name>[4Fe-4S] cluster</name>
        <dbReference type="ChEBI" id="CHEBI:49883"/>
        <note>4Fe-4S-S-AdoMet</note>
    </ligand>
</feature>
<sequence>MTEYHEAKYYSVYKDKQLKCELCPHHCIIKENKIGICQVRKNINGKLKSLNYGKVSALGIDPIEKKPLYHFYPAKNVFSIGSYGCNMSCIYCQNWQISQQKPALNDYSPQEIVNSTRKKGLDLIAYTYSEPIVFYEYMLDTAKLASQKGIKNILVSNGFIEEEALKELTPFLDAANIDLKSFNNEFYEKHCQGGLDAVKRTIKHLADQIHLEITTLVISDLNDDLTELEKIFKFIAELNQEIPLHLSRYYPSYKLDNPATDLSLMEEAYQLAKKDLKNVYLGNANIKNTRDTYCFQCGEKLITRSGYGVIKNYDQGFCKNCGSKIYGKFE</sequence>